<dbReference type="InterPro" id="IPR007588">
    <property type="entry name" value="Znf_FLYWCH"/>
</dbReference>
<feature type="domain" description="FLYWCH-type" evidence="4">
    <location>
        <begin position="50"/>
        <end position="114"/>
    </location>
</feature>
<organism evidence="6 7">
    <name type="scientific">Brachionus plicatilis</name>
    <name type="common">Marine rotifer</name>
    <name type="synonym">Brachionus muelleri</name>
    <dbReference type="NCBI Taxonomy" id="10195"/>
    <lineage>
        <taxon>Eukaryota</taxon>
        <taxon>Metazoa</taxon>
        <taxon>Spiralia</taxon>
        <taxon>Gnathifera</taxon>
        <taxon>Rotifera</taxon>
        <taxon>Eurotatoria</taxon>
        <taxon>Monogononta</taxon>
        <taxon>Pseudotrocha</taxon>
        <taxon>Ploima</taxon>
        <taxon>Brachionidae</taxon>
        <taxon>Brachionus</taxon>
    </lineage>
</organism>
<dbReference type="Pfam" id="PF04500">
    <property type="entry name" value="FLYWCH"/>
    <property type="match status" value="1"/>
</dbReference>
<gene>
    <name evidence="6" type="ORF">BpHYR1_006663</name>
</gene>
<reference evidence="6 7" key="1">
    <citation type="journal article" date="2018" name="Sci. Rep.">
        <title>Genomic signatures of local adaptation to the degree of environmental predictability in rotifers.</title>
        <authorList>
            <person name="Franch-Gras L."/>
            <person name="Hahn C."/>
            <person name="Garcia-Roger E.M."/>
            <person name="Carmona M.J."/>
            <person name="Serra M."/>
            <person name="Gomez A."/>
        </authorList>
    </citation>
    <scope>NUCLEOTIDE SEQUENCE [LARGE SCALE GENOMIC DNA]</scope>
    <source>
        <strain evidence="6">HYR1</strain>
    </source>
</reference>
<dbReference type="Pfam" id="PF10551">
    <property type="entry name" value="MULE"/>
    <property type="match status" value="1"/>
</dbReference>
<evidence type="ECO:0000313" key="7">
    <source>
        <dbReference type="Proteomes" id="UP000276133"/>
    </source>
</evidence>
<dbReference type="OrthoDB" id="6612379at2759"/>
<evidence type="ECO:0000313" key="6">
    <source>
        <dbReference type="EMBL" id="RNA13100.1"/>
    </source>
</evidence>
<evidence type="ECO:0000256" key="2">
    <source>
        <dbReference type="ARBA" id="ARBA00022771"/>
    </source>
</evidence>
<comment type="caution">
    <text evidence="6">The sequence shown here is derived from an EMBL/GenBank/DDBJ whole genome shotgun (WGS) entry which is preliminary data.</text>
</comment>
<dbReference type="EMBL" id="REGN01005506">
    <property type="protein sequence ID" value="RNA13100.1"/>
    <property type="molecule type" value="Genomic_DNA"/>
</dbReference>
<dbReference type="InterPro" id="IPR018289">
    <property type="entry name" value="MULE_transposase_dom"/>
</dbReference>
<proteinExistence type="predicted"/>
<evidence type="ECO:0008006" key="8">
    <source>
        <dbReference type="Google" id="ProtNLM"/>
    </source>
</evidence>
<evidence type="ECO:0000256" key="3">
    <source>
        <dbReference type="ARBA" id="ARBA00022833"/>
    </source>
</evidence>
<dbReference type="AlphaFoldDB" id="A0A3M7QP43"/>
<dbReference type="Gene3D" id="2.20.25.240">
    <property type="match status" value="1"/>
</dbReference>
<sequence length="456" mass="53828">MENFDFDYYNNVVEVCSNDPEDGQDQFQIILNKVNAEVMSEKSDFTWTLLKSQKHGYKVVSCGYAYTIDKPTLAQVSTAKTIYWKCELHKNCKGRAKSDGLQHPLKHTKKQIHNRDKSRREVLLAEEEIKEKALTTNDPPRTIMTDVRKCLNLEVVAAMSKPDAIRQMINRTRSKKFSFKKLKANSLSEIEIPIELRKTYRDEEFYWDDTGCEDKNRIIIFTTKSNLQILDHNLDWYVDGTFYISPTYFKQIYTFHVIKNSSLIPCVYVMLPNKRKSTYKKLFKMLKSYLVNSPKSINMDFEKAAMTAAQEIFKWKIFGCFFHLSQSMFRRVQTRGYLKTYALDDQFRHSFKLVQALAFLPVQDVTQRVIPLYPIETWNVFDRVKRRLPRTNNNVENWHSRIQADVRKKMNMLMVVEILRLEQSKSENDYAILSTGEVLKNKFPKLQQAKERNIER</sequence>
<dbReference type="Proteomes" id="UP000276133">
    <property type="component" value="Unassembled WGS sequence"/>
</dbReference>
<protein>
    <recommendedName>
        <fullName evidence="8">MULE transposase domain-containing protein</fullName>
    </recommendedName>
</protein>
<keyword evidence="2" id="KW-0863">Zinc-finger</keyword>
<evidence type="ECO:0000259" key="5">
    <source>
        <dbReference type="Pfam" id="PF10551"/>
    </source>
</evidence>
<evidence type="ECO:0000256" key="1">
    <source>
        <dbReference type="ARBA" id="ARBA00022723"/>
    </source>
</evidence>
<dbReference type="STRING" id="10195.A0A3M7QP43"/>
<accession>A0A3M7QP43</accession>
<name>A0A3M7QP43_BRAPC</name>
<keyword evidence="1" id="KW-0479">Metal-binding</keyword>
<evidence type="ECO:0000259" key="4">
    <source>
        <dbReference type="Pfam" id="PF04500"/>
    </source>
</evidence>
<keyword evidence="7" id="KW-1185">Reference proteome</keyword>
<keyword evidence="3" id="KW-0862">Zinc</keyword>
<dbReference type="GO" id="GO:0008270">
    <property type="term" value="F:zinc ion binding"/>
    <property type="evidence" value="ECO:0007669"/>
    <property type="project" value="UniProtKB-KW"/>
</dbReference>
<feature type="domain" description="MULE transposase" evidence="5">
    <location>
        <begin position="236"/>
        <end position="326"/>
    </location>
</feature>